<dbReference type="GO" id="GO:0051018">
    <property type="term" value="F:protein kinase A binding"/>
    <property type="evidence" value="ECO:0007669"/>
    <property type="project" value="TreeGrafter"/>
</dbReference>
<protein>
    <recommendedName>
        <fullName evidence="4">A-kinase anchor 110kDa C-terminal domain-containing protein</fullName>
    </recommendedName>
</protein>
<dbReference type="Pfam" id="PF05716">
    <property type="entry name" value="AKAP_110"/>
    <property type="match status" value="1"/>
</dbReference>
<feature type="region of interest" description="Disordered" evidence="3">
    <location>
        <begin position="1831"/>
        <end position="1879"/>
    </location>
</feature>
<dbReference type="Proteomes" id="UP000287033">
    <property type="component" value="Unassembled WGS sequence"/>
</dbReference>
<feature type="compositionally biased region" description="Acidic residues" evidence="3">
    <location>
        <begin position="1906"/>
        <end position="1920"/>
    </location>
</feature>
<keyword evidence="6" id="KW-1185">Reference proteome</keyword>
<feature type="region of interest" description="Disordered" evidence="3">
    <location>
        <begin position="1406"/>
        <end position="1425"/>
    </location>
</feature>
<feature type="domain" description="A-kinase anchor 110kDa C-terminal" evidence="4">
    <location>
        <begin position="1919"/>
        <end position="2024"/>
    </location>
</feature>
<dbReference type="STRING" id="137246.A0A401SUL5"/>
<feature type="region of interest" description="Disordered" evidence="3">
    <location>
        <begin position="287"/>
        <end position="310"/>
    </location>
</feature>
<comment type="similarity">
    <text evidence="1">Belongs to the AKAP110 family.</text>
</comment>
<evidence type="ECO:0000259" key="4">
    <source>
        <dbReference type="Pfam" id="PF05716"/>
    </source>
</evidence>
<feature type="compositionally biased region" description="Basic and acidic residues" evidence="3">
    <location>
        <begin position="1271"/>
        <end position="1289"/>
    </location>
</feature>
<evidence type="ECO:0000313" key="6">
    <source>
        <dbReference type="Proteomes" id="UP000287033"/>
    </source>
</evidence>
<keyword evidence="2" id="KW-0597">Phosphoprotein</keyword>
<dbReference type="GO" id="GO:0005737">
    <property type="term" value="C:cytoplasm"/>
    <property type="evidence" value="ECO:0007669"/>
    <property type="project" value="TreeGrafter"/>
</dbReference>
<feature type="region of interest" description="Disordered" evidence="3">
    <location>
        <begin position="422"/>
        <end position="455"/>
    </location>
</feature>
<evidence type="ECO:0000256" key="2">
    <source>
        <dbReference type="ARBA" id="ARBA00022553"/>
    </source>
</evidence>
<evidence type="ECO:0000256" key="1">
    <source>
        <dbReference type="ARBA" id="ARBA00005764"/>
    </source>
</evidence>
<feature type="region of interest" description="Disordered" evidence="3">
    <location>
        <begin position="1179"/>
        <end position="1203"/>
    </location>
</feature>
<organism evidence="5 6">
    <name type="scientific">Chiloscyllium punctatum</name>
    <name type="common">Brownbanded bambooshark</name>
    <name type="synonym">Hemiscyllium punctatum</name>
    <dbReference type="NCBI Taxonomy" id="137246"/>
    <lineage>
        <taxon>Eukaryota</taxon>
        <taxon>Metazoa</taxon>
        <taxon>Chordata</taxon>
        <taxon>Craniata</taxon>
        <taxon>Vertebrata</taxon>
        <taxon>Chondrichthyes</taxon>
        <taxon>Elasmobranchii</taxon>
        <taxon>Galeomorphii</taxon>
        <taxon>Galeoidea</taxon>
        <taxon>Orectolobiformes</taxon>
        <taxon>Hemiscylliidae</taxon>
        <taxon>Chiloscyllium</taxon>
    </lineage>
</organism>
<dbReference type="OrthoDB" id="9943913at2759"/>
<dbReference type="OMA" id="GPLNQSQ"/>
<dbReference type="PANTHER" id="PTHR10226:SF3">
    <property type="entry name" value="A-KINASE ANCHOR PROTEIN 11"/>
    <property type="match status" value="1"/>
</dbReference>
<feature type="compositionally biased region" description="Low complexity" evidence="3">
    <location>
        <begin position="292"/>
        <end position="310"/>
    </location>
</feature>
<evidence type="ECO:0000256" key="3">
    <source>
        <dbReference type="SAM" id="MobiDB-lite"/>
    </source>
</evidence>
<evidence type="ECO:0000313" key="5">
    <source>
        <dbReference type="EMBL" id="GCC34046.1"/>
    </source>
</evidence>
<feature type="region of interest" description="Disordered" evidence="3">
    <location>
        <begin position="1896"/>
        <end position="1920"/>
    </location>
</feature>
<comment type="caution">
    <text evidence="5">The sequence shown here is derived from an EMBL/GenBank/DDBJ whole genome shotgun (WGS) entry which is preliminary data.</text>
</comment>
<sequence length="2025" mass="222282">MDNRIESGCSKSRMSLRKEMLSSQHQFSMKTLLQSTRQLCNVTLGQHCKGNDNITEVTFLGFSSSTEDEDLVDKQALAAIDSELSGLLNSFQLHKLKNTEIALLTGLKKHSRTKENTVSQHSPSEMVCVMRHPPASLKFTDSSVFSALSKYTRAIQFSLDGHSALTLHTEDDDTNQSVSSIEDDFVTAFEHLEEEEAGTEHGTAGFDPKHQDSALQAFTLDIAETTIPGDTPQRLSFDQSALPLLQNSQCSRQWSSAKSSVITLSSDPGKQRSFYRQRNAPIFTSSNRHKCVPSVSPSESEDSGGSSPSPVIFLDEEGYQKSLKANLELPQIPILKDDIEDSDSELSEFFDSFDQFDDLSEMLVGTAANLQHGSDPPNPLLRNNSTAKLPSDFTLQQCPTAAAAMNPQRFDQPVLPANVKKPTARKAESPYNNLSDVPDSPRPMNTSGEDSSPLFSPVHSSAFSPLAACGNSEGFGRVGASDTPIYHVLNLGGLSNTSSNDVSNVPHCIKCSVFKYPQTSGSEQRGAAGSTQDIHWSGGFAYLGKPASNENSNMKDCTLPQQKCSNVLKDGIQRIATELVEKSLGGAFKDLQKGVTSCTSTLCHLAARLASSVIHMALQEIGARQAFARRRTAINCLADYLVGDAISGAFQELEFVKKQIFNNAVARFATDLAEELVFEGIMEVCQFSHPPTPTSITSWSLEDEAKVVSCYARDLSESVLQEAFIELSQVDVTFTPQAAISISLDNIKDVGGEDVTQALKIINDAVNVKEETLLRHPEGCYTDAVAGKDLDVLHSPEADYKITKALLWVSGILSCVSVPSVVKTLSCDFSDSALHSCCHHVSSKVKLEQAPKSSLARPGSRSRKVDKVSPVSCVHQLVNQANSANCSGYVFCDTMNLCMEASDCETSTKSEGLDTNEVSPTIDKNCQTAVAMLDFVVNNAFDLVTVPKVEYEVEEYASQLSKKILFERVSESPPVSQKHFAAHLAEAIVRNSVDEVKTKAIMPYKDGGSQAADVETSQAPAARLQEIPEGQMLDQFSVRKLISDRQHQDMCSQSPDLLRTPPVSPNECIPGKHLTIPQHFAQELKGHLAEEFPPCTPPPSPTVGLKNSGVDSTEGVRGPELADSLMSLTEHLQGQAVMSTFQTLSADINGPNQELSLGLLGKSRAGLNKDGLFSEERLDHVEGSRSPETPPPTPQQSFHGKSLRSFSRKLKGELAKEFMPVTPPSTPHNHSAPSMAVMTQDTEQKAEFVLKLMRSLSEEVLDNEDDENFDFAERHSESREQPSPRRETKVLEKEELKLDIKRHALHYANQLASSIVSMATEIAAICVEDASKCDASKIRNFRVPPSSLWRSAARSELHTWGSGAEIKFPEEVVGSLWSYAGKVAGEVIRDAKKILSSKKQKVRKFKKDVGQAESSESSYGEQEHVGGEGLNTLADHWSQELVDSVHHSPSGSAPGLMSKHSSCESVTDEYAEYIMRMISREGGNGEVIVDHYASKLAFRTVKVGLEQAARRIRQKYKRRLLSYQQSRGEDGTKELLKFLTREDAQDGDLCSRGHDQRLSRKDSRDLTRFAESVAQTITYEVTQKLKTVSGIHGLPKSLTDSCLYERSQLEQMAEGLIKKTWTCSIKPVIQRNKRFHSTGSLDNYSHSIDSTNRALEHYVGKSVDSAVQLSMAETGDGALESRKQKECLAYAEKLTEMVLKCSLTDKESRSYINRLSSQTTALCSKNATRTPWLNSKALSKPEHSVHRTVGACQLDVPRIHIELEQRGLFPEDLMSVAIEKAKRDLSNTSLAADSGIGQDGTSFTESLAAEIMTSAMISASQSIVSASLKDGMRSSDSTTSQQLSLSVGDDSTGSWSNLSFEDEHPDETSSFLHLSDSNGNSSSWSSLGLEGDIYEENISFPPSDSDNSEDTEEEVQEDSEGMMQVKEILSILNIDLEPCSHDPQMRAVLQWIAASQSPVSLVYFKECYENELLHFPAVVRKAEVRGWKICDLLQAVLRYCNDVEQHPTGGHYIRTPLFDWLLENT</sequence>
<feature type="compositionally biased region" description="Low complexity" evidence="3">
    <location>
        <begin position="1834"/>
        <end position="1846"/>
    </location>
</feature>
<dbReference type="GO" id="GO:0008104">
    <property type="term" value="P:intracellular protein localization"/>
    <property type="evidence" value="ECO:0007669"/>
    <property type="project" value="TreeGrafter"/>
</dbReference>
<feature type="compositionally biased region" description="Polar residues" evidence="3">
    <location>
        <begin position="1849"/>
        <end position="1859"/>
    </location>
</feature>
<dbReference type="InterPro" id="IPR008382">
    <property type="entry name" value="SPHK1-interactor_AKAP_110"/>
</dbReference>
<proteinExistence type="inferred from homology"/>
<gene>
    <name evidence="5" type="ORF">chiPu_0012519</name>
</gene>
<feature type="region of interest" description="Disordered" evidence="3">
    <location>
        <begin position="1264"/>
        <end position="1289"/>
    </location>
</feature>
<accession>A0A401SUL5</accession>
<feature type="compositionally biased region" description="Polar residues" evidence="3">
    <location>
        <begin position="443"/>
        <end position="455"/>
    </location>
</feature>
<reference evidence="5 6" key="1">
    <citation type="journal article" date="2018" name="Nat. Ecol. Evol.">
        <title>Shark genomes provide insights into elasmobranch evolution and the origin of vertebrates.</title>
        <authorList>
            <person name="Hara Y"/>
            <person name="Yamaguchi K"/>
            <person name="Onimaru K"/>
            <person name="Kadota M"/>
            <person name="Koyanagi M"/>
            <person name="Keeley SD"/>
            <person name="Tatsumi K"/>
            <person name="Tanaka K"/>
            <person name="Motone F"/>
            <person name="Kageyama Y"/>
            <person name="Nozu R"/>
            <person name="Adachi N"/>
            <person name="Nishimura O"/>
            <person name="Nakagawa R"/>
            <person name="Tanegashima C"/>
            <person name="Kiyatake I"/>
            <person name="Matsumoto R"/>
            <person name="Murakumo K"/>
            <person name="Nishida K"/>
            <person name="Terakita A"/>
            <person name="Kuratani S"/>
            <person name="Sato K"/>
            <person name="Hyodo S Kuraku.S."/>
        </authorList>
    </citation>
    <scope>NUCLEOTIDE SEQUENCE [LARGE SCALE GENOMIC DNA]</scope>
</reference>
<name>A0A401SUL5_CHIPU</name>
<dbReference type="InterPro" id="IPR018292">
    <property type="entry name" value="AKAP_110_C"/>
</dbReference>
<dbReference type="PANTHER" id="PTHR10226">
    <property type="entry name" value="A KINASE ANCHOR PROTEIN"/>
    <property type="match status" value="1"/>
</dbReference>
<dbReference type="EMBL" id="BEZZ01000563">
    <property type="protein sequence ID" value="GCC34046.1"/>
    <property type="molecule type" value="Genomic_DNA"/>
</dbReference>